<comment type="similarity">
    <text evidence="1">Belongs to the peptidase C40 family.</text>
</comment>
<accession>A0ABW6KYD9</accession>
<keyword evidence="2" id="KW-0645">Protease</keyword>
<evidence type="ECO:0000259" key="6">
    <source>
        <dbReference type="PROSITE" id="PS51935"/>
    </source>
</evidence>
<comment type="caution">
    <text evidence="7">The sequence shown here is derived from an EMBL/GenBank/DDBJ whole genome shotgun (WGS) entry which is preliminary data.</text>
</comment>
<keyword evidence="8" id="KW-1185">Reference proteome</keyword>
<feature type="compositionally biased region" description="Polar residues" evidence="5">
    <location>
        <begin position="160"/>
        <end position="170"/>
    </location>
</feature>
<feature type="compositionally biased region" description="Low complexity" evidence="5">
    <location>
        <begin position="139"/>
        <end position="157"/>
    </location>
</feature>
<evidence type="ECO:0000256" key="3">
    <source>
        <dbReference type="ARBA" id="ARBA00022801"/>
    </source>
</evidence>
<keyword evidence="4" id="KW-0788">Thiol protease</keyword>
<feature type="region of interest" description="Disordered" evidence="5">
    <location>
        <begin position="76"/>
        <end position="325"/>
    </location>
</feature>
<dbReference type="InterPro" id="IPR000064">
    <property type="entry name" value="NLP_P60_dom"/>
</dbReference>
<dbReference type="EMBL" id="JBIAFJ010000021">
    <property type="protein sequence ID" value="MFE9172247.1"/>
    <property type="molecule type" value="Genomic_DNA"/>
</dbReference>
<feature type="compositionally biased region" description="Pro residues" evidence="5">
    <location>
        <begin position="129"/>
        <end position="138"/>
    </location>
</feature>
<name>A0ABW6KYD9_9ACTN</name>
<dbReference type="SUPFAM" id="SSF54001">
    <property type="entry name" value="Cysteine proteinases"/>
    <property type="match status" value="1"/>
</dbReference>
<sequence length="514" mass="53291">MAPERPSDDKPSRAEVQQRISSLYDQAENATGNFNATRAMSKSGRARGGPRGSDAAPDQVARQWFDVARAQLGPIVPAVLPPDRMPSRTNSRTEKPSRRPADVLEGLGLKGKPPRLELSAGAAQAGPTPELPAVPAAPPVRELPTAAPATTSAAPVAELTSRSMEPQPTGTLEALAPRTTEPQPTGTMDTLTSRSMEPQPTGTLDTLTARSMQAQPASAVNPPTGTMDVLAPRATEPLPTGTVEPRPTGVLDALTSRFMQPPPTGTMDVLATGTTESRPTGPIESPAGGPLGTLPPVAERRPRASVAGRRQPVPGAPKGRSQAKLTRARELLSRHTAQQGAAQWQQHSTGLFDTTPPLDGNSLFDASQTAGQAAAVDNSAASAAPPGLAGTPAAYERKAAKALEFARAQIGRPCVWGATGPESYDCSSLTQAAWRAAGVALPRAAFEQAGSGAPVELADLQPGDLVFFYSEVNHVGLYSGNGTMVHAPSPGASIREESIFFAGPQAIHSAVRPA</sequence>
<dbReference type="Proteomes" id="UP001601197">
    <property type="component" value="Unassembled WGS sequence"/>
</dbReference>
<dbReference type="Gene3D" id="3.90.1720.10">
    <property type="entry name" value="endopeptidase domain like (from Nostoc punctiforme)"/>
    <property type="match status" value="1"/>
</dbReference>
<evidence type="ECO:0000256" key="4">
    <source>
        <dbReference type="ARBA" id="ARBA00022807"/>
    </source>
</evidence>
<reference evidence="7 8" key="1">
    <citation type="submission" date="2024-10" db="EMBL/GenBank/DDBJ databases">
        <title>The Natural Products Discovery Center: Release of the First 8490 Sequenced Strains for Exploring Actinobacteria Biosynthetic Diversity.</title>
        <authorList>
            <person name="Kalkreuter E."/>
            <person name="Kautsar S.A."/>
            <person name="Yang D."/>
            <person name="Bader C.D."/>
            <person name="Teijaro C.N."/>
            <person name="Fluegel L."/>
            <person name="Davis C.M."/>
            <person name="Simpson J.R."/>
            <person name="Lauterbach L."/>
            <person name="Steele A.D."/>
            <person name="Gui C."/>
            <person name="Meng S."/>
            <person name="Li G."/>
            <person name="Viehrig K."/>
            <person name="Ye F."/>
            <person name="Su P."/>
            <person name="Kiefer A.F."/>
            <person name="Nichols A."/>
            <person name="Cepeda A.J."/>
            <person name="Yan W."/>
            <person name="Fan B."/>
            <person name="Jiang Y."/>
            <person name="Adhikari A."/>
            <person name="Zheng C.-J."/>
            <person name="Schuster L."/>
            <person name="Cowan T.M."/>
            <person name="Smanski M.J."/>
            <person name="Chevrette M.G."/>
            <person name="De Carvalho L.P.S."/>
            <person name="Shen B."/>
        </authorList>
    </citation>
    <scope>NUCLEOTIDE SEQUENCE [LARGE SCALE GENOMIC DNA]</scope>
    <source>
        <strain evidence="7 8">NPDC007147</strain>
    </source>
</reference>
<evidence type="ECO:0000256" key="5">
    <source>
        <dbReference type="SAM" id="MobiDB-lite"/>
    </source>
</evidence>
<evidence type="ECO:0000313" key="7">
    <source>
        <dbReference type="EMBL" id="MFE9172247.1"/>
    </source>
</evidence>
<dbReference type="InterPro" id="IPR038765">
    <property type="entry name" value="Papain-like_cys_pep_sf"/>
</dbReference>
<proteinExistence type="inferred from homology"/>
<gene>
    <name evidence="7" type="ORF">ACFYNZ_22685</name>
</gene>
<dbReference type="InterPro" id="IPR051794">
    <property type="entry name" value="PG_Endopeptidase_C40"/>
</dbReference>
<dbReference type="PANTHER" id="PTHR47359:SF3">
    <property type="entry name" value="NLP_P60 DOMAIN-CONTAINING PROTEIN-RELATED"/>
    <property type="match status" value="1"/>
</dbReference>
<evidence type="ECO:0000313" key="8">
    <source>
        <dbReference type="Proteomes" id="UP001601197"/>
    </source>
</evidence>
<feature type="compositionally biased region" description="Polar residues" evidence="5">
    <location>
        <begin position="180"/>
        <end position="224"/>
    </location>
</feature>
<dbReference type="PROSITE" id="PS51935">
    <property type="entry name" value="NLPC_P60"/>
    <property type="match status" value="1"/>
</dbReference>
<dbReference type="RefSeq" id="WP_388349699.1">
    <property type="nucleotide sequence ID" value="NZ_JBIAFJ010000021.1"/>
</dbReference>
<dbReference type="Pfam" id="PF00877">
    <property type="entry name" value="NLPC_P60"/>
    <property type="match status" value="1"/>
</dbReference>
<feature type="domain" description="NlpC/P60" evidence="6">
    <location>
        <begin position="396"/>
        <end position="514"/>
    </location>
</feature>
<organism evidence="7 8">
    <name type="scientific">Streptomyces kebangsaanensis</name>
    <dbReference type="NCBI Taxonomy" id="864058"/>
    <lineage>
        <taxon>Bacteria</taxon>
        <taxon>Bacillati</taxon>
        <taxon>Actinomycetota</taxon>
        <taxon>Actinomycetes</taxon>
        <taxon>Kitasatosporales</taxon>
        <taxon>Streptomycetaceae</taxon>
        <taxon>Streptomyces</taxon>
    </lineage>
</organism>
<feature type="compositionally biased region" description="Basic and acidic residues" evidence="5">
    <location>
        <begin position="91"/>
        <end position="102"/>
    </location>
</feature>
<protein>
    <submittedName>
        <fullName evidence="7">NlpC/P60 family protein</fullName>
    </submittedName>
</protein>
<evidence type="ECO:0000256" key="1">
    <source>
        <dbReference type="ARBA" id="ARBA00007074"/>
    </source>
</evidence>
<keyword evidence="3" id="KW-0378">Hydrolase</keyword>
<feature type="compositionally biased region" description="Polar residues" evidence="5">
    <location>
        <begin position="24"/>
        <end position="40"/>
    </location>
</feature>
<evidence type="ECO:0000256" key="2">
    <source>
        <dbReference type="ARBA" id="ARBA00022670"/>
    </source>
</evidence>
<feature type="region of interest" description="Disordered" evidence="5">
    <location>
        <begin position="24"/>
        <end position="60"/>
    </location>
</feature>
<dbReference type="PANTHER" id="PTHR47359">
    <property type="entry name" value="PEPTIDOGLYCAN DL-ENDOPEPTIDASE CWLO"/>
    <property type="match status" value="1"/>
</dbReference>